<dbReference type="GO" id="GO:0009252">
    <property type="term" value="P:peptidoglycan biosynthetic process"/>
    <property type="evidence" value="ECO:0007669"/>
    <property type="project" value="UniProtKB-KW"/>
</dbReference>
<feature type="binding site" evidence="8">
    <location>
        <position position="840"/>
    </location>
    <ligand>
        <name>substrate</name>
    </ligand>
</feature>
<feature type="active site" description="Acyl-ester intermediate" evidence="7">
    <location>
        <position position="675"/>
    </location>
</feature>
<feature type="compositionally biased region" description="Basic and acidic residues" evidence="10">
    <location>
        <begin position="84"/>
        <end position="102"/>
    </location>
</feature>
<feature type="compositionally biased region" description="Low complexity" evidence="10">
    <location>
        <begin position="183"/>
        <end position="198"/>
    </location>
</feature>
<keyword evidence="6" id="KW-0961">Cell wall biogenesis/degradation</keyword>
<dbReference type="PRINTS" id="PR00725">
    <property type="entry name" value="DADACBPTASE1"/>
</dbReference>
<feature type="compositionally biased region" description="Low complexity" evidence="10">
    <location>
        <begin position="104"/>
        <end position="123"/>
    </location>
</feature>
<evidence type="ECO:0000259" key="11">
    <source>
        <dbReference type="Pfam" id="PF00768"/>
    </source>
</evidence>
<keyword evidence="5" id="KW-0573">Peptidoglycan synthesis</keyword>
<feature type="compositionally biased region" description="Gly residues" evidence="10">
    <location>
        <begin position="235"/>
        <end position="245"/>
    </location>
</feature>
<evidence type="ECO:0000256" key="2">
    <source>
        <dbReference type="ARBA" id="ARBA00022729"/>
    </source>
</evidence>
<dbReference type="InterPro" id="IPR012338">
    <property type="entry name" value="Beta-lactam/transpept-like"/>
</dbReference>
<dbReference type="GO" id="GO:0009002">
    <property type="term" value="F:serine-type D-Ala-D-Ala carboxypeptidase activity"/>
    <property type="evidence" value="ECO:0007669"/>
    <property type="project" value="InterPro"/>
</dbReference>
<dbReference type="GO" id="GO:0071555">
    <property type="term" value="P:cell wall organization"/>
    <property type="evidence" value="ECO:0007669"/>
    <property type="project" value="UniProtKB-KW"/>
</dbReference>
<dbReference type="Pfam" id="PF00768">
    <property type="entry name" value="Peptidase_S11"/>
    <property type="match status" value="1"/>
</dbReference>
<dbReference type="RefSeq" id="WP_369247302.1">
    <property type="nucleotide sequence ID" value="NZ_CP163443.1"/>
</dbReference>
<accession>A0AB39RHM5</accession>
<feature type="active site" description="Proton acceptor" evidence="7">
    <location>
        <position position="678"/>
    </location>
</feature>
<feature type="compositionally biased region" description="Low complexity" evidence="10">
    <location>
        <begin position="24"/>
        <end position="57"/>
    </location>
</feature>
<sequence length="1001" mass="98770">MEEASVAGESPDRSKQHESSASSAEPTPGTPGAVPGPARGAASASTPAPAAADPRMAVARERAATVRVDQATAVFSTKALAAAERGDSAESGEKVSDGDSRLRAAVAAWVAGADGDDSPAAGESGRDDRDSDAERSANSEGSDATAGDAEPTDAVDDEGDAAAADEDSARDAGDSRAEDSDAAADGAAASAGSMSAPEADSDSDASDEASAPDAEAVEGRDSAVGEASVADESGGEAGTAGGSAAGAGSAPASGEASVAGETGDKAGTEGGSAAGAGSASVSGSASASASGEASVAGESGGEAGTAGGSAADAGSASASGEASVADETGGKAETATGPAGNVGSGSAAAAGSVVGESEGKAETATGSATDAGSAPASGAASASGEASVAGETGGKAETATGSAAGAARTADSGSASASVDAPEPKSGDDTSDKDATPRSKGTAAASPKDSPKATSTDAKDSTAPEPPVDQPTAIFKAPRLPAVDQPTTMLKLGGGTKPATEKPAAKPESDAERTSKFIALKPLDEPGAPAKPKTPPAPPRPTPPPVDKPAAATAALPQVGPERTTQQPLPPKPPLDLLAELTNTPPPPQTPVRTIVRRVKIWTPLVLLLAVIFAVVQAVRPLPTPALALTADETYTFEGGKLDLPWPGQGQSAIEVEGVGSLGTEGKQTPAPIASVAKIMTAYVILQEHPLKGNEGGEKITVDQQAEDESKLPDESTAAMSKGQQFTEREMLQMLMIPSGNNAARLLARWDSDNETFVGKMNAAAKKLGMTKSTYTDPSGLQKTTVSTATDQLKLAEAVMQNEVFRSIVSMASAKIPGLDKPIYNNNDLLVKQVGVIGLKTGSSTPAGGNLVWAATKTVNGKTQTVYGAVLGQNAGTGKVWDSLQLALTNSQKLIDKVQQSLTSATVVKKGDVVGYVDDQLGGQTPVVATKNMSAVGWPGLKTKLSIGTEDGTTVPHSGKAGTVVGQLTVGDGSRHAVTIPVALRSDLAEPGLGAKLTRVS</sequence>
<evidence type="ECO:0000313" key="12">
    <source>
        <dbReference type="EMBL" id="XDQ54071.1"/>
    </source>
</evidence>
<feature type="compositionally biased region" description="Low complexity" evidence="10">
    <location>
        <begin position="275"/>
        <end position="297"/>
    </location>
</feature>
<proteinExistence type="inferred from homology"/>
<protein>
    <submittedName>
        <fullName evidence="12">Serine hydrolase</fullName>
    </submittedName>
</protein>
<feature type="compositionally biased region" description="Low complexity" evidence="10">
    <location>
        <begin position="362"/>
        <end position="421"/>
    </location>
</feature>
<feature type="compositionally biased region" description="Basic and acidic residues" evidence="10">
    <location>
        <begin position="499"/>
        <end position="515"/>
    </location>
</feature>
<feature type="compositionally biased region" description="Acidic residues" evidence="10">
    <location>
        <begin position="150"/>
        <end position="166"/>
    </location>
</feature>
<evidence type="ECO:0000256" key="4">
    <source>
        <dbReference type="ARBA" id="ARBA00022960"/>
    </source>
</evidence>
<evidence type="ECO:0000256" key="7">
    <source>
        <dbReference type="PIRSR" id="PIRSR618044-1"/>
    </source>
</evidence>
<comment type="similarity">
    <text evidence="1 9">Belongs to the peptidase S11 family.</text>
</comment>
<evidence type="ECO:0000256" key="8">
    <source>
        <dbReference type="PIRSR" id="PIRSR618044-2"/>
    </source>
</evidence>
<evidence type="ECO:0000256" key="6">
    <source>
        <dbReference type="ARBA" id="ARBA00023316"/>
    </source>
</evidence>
<dbReference type="AlphaFoldDB" id="A0AB39RHM5"/>
<dbReference type="GO" id="GO:0008360">
    <property type="term" value="P:regulation of cell shape"/>
    <property type="evidence" value="ECO:0007669"/>
    <property type="project" value="UniProtKB-KW"/>
</dbReference>
<evidence type="ECO:0000256" key="9">
    <source>
        <dbReference type="RuleBase" id="RU004016"/>
    </source>
</evidence>
<evidence type="ECO:0000256" key="5">
    <source>
        <dbReference type="ARBA" id="ARBA00022984"/>
    </source>
</evidence>
<evidence type="ECO:0000256" key="1">
    <source>
        <dbReference type="ARBA" id="ARBA00007164"/>
    </source>
</evidence>
<keyword evidence="4" id="KW-0133">Cell shape</keyword>
<feature type="compositionally biased region" description="Low complexity" evidence="10">
    <location>
        <begin position="339"/>
        <end position="355"/>
    </location>
</feature>
<dbReference type="GO" id="GO:0006508">
    <property type="term" value="P:proteolysis"/>
    <property type="evidence" value="ECO:0007669"/>
    <property type="project" value="InterPro"/>
</dbReference>
<dbReference type="PANTHER" id="PTHR21581:SF33">
    <property type="entry name" value="D-ALANYL-D-ALANINE CARBOXYPEPTIDASE DACB"/>
    <property type="match status" value="1"/>
</dbReference>
<dbReference type="Gene3D" id="3.40.710.10">
    <property type="entry name" value="DD-peptidase/beta-lactamase superfamily"/>
    <property type="match status" value="1"/>
</dbReference>
<dbReference type="InterPro" id="IPR018044">
    <property type="entry name" value="Peptidase_S11"/>
</dbReference>
<dbReference type="SUPFAM" id="SSF56601">
    <property type="entry name" value="beta-lactamase/transpeptidase-like"/>
    <property type="match status" value="1"/>
</dbReference>
<evidence type="ECO:0000256" key="10">
    <source>
        <dbReference type="SAM" id="MobiDB-lite"/>
    </source>
</evidence>
<feature type="compositionally biased region" description="Basic and acidic residues" evidence="10">
    <location>
        <begin position="167"/>
        <end position="179"/>
    </location>
</feature>
<feature type="region of interest" description="Disordered" evidence="10">
    <location>
        <begin position="1"/>
        <end position="58"/>
    </location>
</feature>
<feature type="region of interest" description="Disordered" evidence="10">
    <location>
        <begin position="80"/>
        <end position="586"/>
    </location>
</feature>
<feature type="compositionally biased region" description="Gly residues" evidence="10">
    <location>
        <begin position="298"/>
        <end position="307"/>
    </location>
</feature>
<evidence type="ECO:0000256" key="3">
    <source>
        <dbReference type="ARBA" id="ARBA00022801"/>
    </source>
</evidence>
<feature type="compositionally biased region" description="Low complexity" evidence="10">
    <location>
        <begin position="548"/>
        <end position="557"/>
    </location>
</feature>
<organism evidence="12">
    <name type="scientific">Streptomyces sp. R41</name>
    <dbReference type="NCBI Taxonomy" id="3238632"/>
    <lineage>
        <taxon>Bacteria</taxon>
        <taxon>Bacillati</taxon>
        <taxon>Actinomycetota</taxon>
        <taxon>Actinomycetes</taxon>
        <taxon>Kitasatosporales</taxon>
        <taxon>Streptomycetaceae</taxon>
        <taxon>Streptomyces</taxon>
    </lineage>
</organism>
<feature type="compositionally biased region" description="Pro residues" evidence="10">
    <location>
        <begin position="532"/>
        <end position="547"/>
    </location>
</feature>
<keyword evidence="2" id="KW-0732">Signal</keyword>
<dbReference type="InterPro" id="IPR001967">
    <property type="entry name" value="Peptidase_S11_N"/>
</dbReference>
<feature type="active site" evidence="7">
    <location>
        <position position="739"/>
    </location>
</feature>
<feature type="domain" description="Peptidase S11 D-alanyl-D-alanine carboxypeptidase A N-terminal" evidence="11">
    <location>
        <begin position="667"/>
        <end position="858"/>
    </location>
</feature>
<gene>
    <name evidence="12" type="ORF">AB5J53_21555</name>
</gene>
<feature type="compositionally biased region" description="Basic and acidic residues" evidence="10">
    <location>
        <begin position="124"/>
        <end position="137"/>
    </location>
</feature>
<dbReference type="PANTHER" id="PTHR21581">
    <property type="entry name" value="D-ALANYL-D-ALANINE CARBOXYPEPTIDASE"/>
    <property type="match status" value="1"/>
</dbReference>
<reference evidence="12" key="1">
    <citation type="submission" date="2024-07" db="EMBL/GenBank/DDBJ databases">
        <authorList>
            <person name="Yu S.T."/>
        </authorList>
    </citation>
    <scope>NUCLEOTIDE SEQUENCE</scope>
    <source>
        <strain evidence="12">R41</strain>
    </source>
</reference>
<feature type="compositionally biased region" description="Low complexity" evidence="10">
    <location>
        <begin position="308"/>
        <end position="327"/>
    </location>
</feature>
<feature type="compositionally biased region" description="Low complexity" evidence="10">
    <location>
        <begin position="246"/>
        <end position="261"/>
    </location>
</feature>
<feature type="compositionally biased region" description="Basic and acidic residues" evidence="10">
    <location>
        <begin position="422"/>
        <end position="437"/>
    </location>
</feature>
<name>A0AB39RHM5_9ACTN</name>
<dbReference type="EMBL" id="CP163443">
    <property type="protein sequence ID" value="XDQ54071.1"/>
    <property type="molecule type" value="Genomic_DNA"/>
</dbReference>
<keyword evidence="3 12" id="KW-0378">Hydrolase</keyword>